<dbReference type="PANTHER" id="PTHR48267">
    <property type="entry name" value="CUPREDOXIN SUPERFAMILY PROTEIN"/>
    <property type="match status" value="1"/>
</dbReference>
<proteinExistence type="predicted"/>
<dbReference type="InterPro" id="IPR011706">
    <property type="entry name" value="Cu-oxidase_C"/>
</dbReference>
<dbReference type="SUPFAM" id="SSF49503">
    <property type="entry name" value="Cupredoxins"/>
    <property type="match status" value="3"/>
</dbReference>
<evidence type="ECO:0000256" key="3">
    <source>
        <dbReference type="ARBA" id="ARBA00022729"/>
    </source>
</evidence>
<dbReference type="PROSITE" id="PS00080">
    <property type="entry name" value="MULTICOPPER_OXIDASE2"/>
    <property type="match status" value="1"/>
</dbReference>
<keyword evidence="2" id="KW-0479">Metal-binding</keyword>
<evidence type="ECO:0000256" key="2">
    <source>
        <dbReference type="ARBA" id="ARBA00022723"/>
    </source>
</evidence>
<dbReference type="GO" id="GO:0005507">
    <property type="term" value="F:copper ion binding"/>
    <property type="evidence" value="ECO:0007669"/>
    <property type="project" value="InterPro"/>
</dbReference>
<name>A0A6L6IGF2_9ENTR</name>
<organism evidence="13 14">
    <name type="scientific">Intestinirhabdus alba</name>
    <dbReference type="NCBI Taxonomy" id="2899544"/>
    <lineage>
        <taxon>Bacteria</taxon>
        <taxon>Pseudomonadati</taxon>
        <taxon>Pseudomonadota</taxon>
        <taxon>Gammaproteobacteria</taxon>
        <taxon>Enterobacterales</taxon>
        <taxon>Enterobacteriaceae</taxon>
        <taxon>Intestinirhabdus</taxon>
    </lineage>
</organism>
<keyword evidence="4" id="KW-0560">Oxidoreductase</keyword>
<evidence type="ECO:0000256" key="6">
    <source>
        <dbReference type="ARBA" id="ARBA00041027"/>
    </source>
</evidence>
<dbReference type="Pfam" id="PF07731">
    <property type="entry name" value="Cu-oxidase_2"/>
    <property type="match status" value="1"/>
</dbReference>
<keyword evidence="14" id="KW-1185">Reference proteome</keyword>
<evidence type="ECO:0000313" key="14">
    <source>
        <dbReference type="Proteomes" id="UP000477739"/>
    </source>
</evidence>
<dbReference type="Pfam" id="PF10518">
    <property type="entry name" value="TAT_signal"/>
    <property type="match status" value="1"/>
</dbReference>
<keyword evidence="3 10" id="KW-0732">Signal</keyword>
<dbReference type="EMBL" id="WMJZ01000002">
    <property type="protein sequence ID" value="MTH45145.1"/>
    <property type="molecule type" value="Genomic_DNA"/>
</dbReference>
<dbReference type="NCBIfam" id="NF008205">
    <property type="entry name" value="PRK10965.1"/>
    <property type="match status" value="1"/>
</dbReference>
<dbReference type="CDD" id="cd04232">
    <property type="entry name" value="CuRO_1_CueO_FtsP"/>
    <property type="match status" value="1"/>
</dbReference>
<dbReference type="Pfam" id="PF07732">
    <property type="entry name" value="Cu-oxidase_3"/>
    <property type="match status" value="1"/>
</dbReference>
<dbReference type="Gene3D" id="2.60.40.420">
    <property type="entry name" value="Cupredoxins - blue copper proteins"/>
    <property type="match status" value="3"/>
</dbReference>
<sequence>MLRRDFLKYSAALGAALALPPWSRAALAAEPPPLPVPELLTRDSQNRLRLTVQAGHTRFGGKAAATWGYNGSLSGPALKLRRGETVTVAIHNQLAEETTLHWHGLEVPGEVDGGPQGIIPPGGTRTVTFTVDQRAATCWFHPHLHGKTGRQVAMGLAGLVLVEDTEIRQLPLPGRWGIDDVPVIVQDRRFSADGQIDYQLDAMTAAVGWFGDTLLTNGAIYPRHAAPRGWLRLRLLNGCNARSLNFATSDRRPLYVIASDGGLLAEPVKLEALPMLTGERFEVLVNVSDGRPFDLLTLPVSQMGMTLAPFDKPHPVMRIQPVGVGSSGALPDTLTTLPALPSLEGLTERRLQLSMDPMLDMVGMQLLRQKYGDRAMAGMEHGGMNHGSMGNMHHGDGAFDFHNANKINDKAFDMQQPMFAAERGKPERWVISGEGDMMLHPFHIHGTQFRILRENGQAPAAHRAGWKDTVRVEGGVSEVLVKFNHPAPKEHAYMAHCHLLEHEDTGMMLGFTV</sequence>
<accession>A0A6L6IGF2</accession>
<dbReference type="AlphaFoldDB" id="A0A6L6IGF2"/>
<feature type="chain" id="PRO_5026934608" description="Multicopper oxidase CueO" evidence="10">
    <location>
        <begin position="29"/>
        <end position="513"/>
    </location>
</feature>
<dbReference type="PROSITE" id="PS51318">
    <property type="entry name" value="TAT"/>
    <property type="match status" value="1"/>
</dbReference>
<evidence type="ECO:0000256" key="8">
    <source>
        <dbReference type="ARBA" id="ARBA00043090"/>
    </source>
</evidence>
<evidence type="ECO:0000256" key="7">
    <source>
        <dbReference type="ARBA" id="ARBA00042896"/>
    </source>
</evidence>
<comment type="catalytic activity">
    <reaction evidence="9">
        <text>4 Cu(+) + O2 + 4 H(+) = 4 Cu(2+) + 2 H2O</text>
        <dbReference type="Rhea" id="RHEA:30083"/>
        <dbReference type="ChEBI" id="CHEBI:15377"/>
        <dbReference type="ChEBI" id="CHEBI:15378"/>
        <dbReference type="ChEBI" id="CHEBI:15379"/>
        <dbReference type="ChEBI" id="CHEBI:29036"/>
        <dbReference type="ChEBI" id="CHEBI:49552"/>
        <dbReference type="EC" id="1.16.3.4"/>
    </reaction>
    <physiologicalReaction direction="left-to-right" evidence="9">
        <dbReference type="Rhea" id="RHEA:30084"/>
    </physiologicalReaction>
</comment>
<dbReference type="NCBIfam" id="TIGR01409">
    <property type="entry name" value="TAT_signal_seq"/>
    <property type="match status" value="1"/>
</dbReference>
<dbReference type="InterPro" id="IPR019546">
    <property type="entry name" value="TAT_signal_bac_arc"/>
</dbReference>
<evidence type="ECO:0000256" key="5">
    <source>
        <dbReference type="ARBA" id="ARBA00038978"/>
    </source>
</evidence>
<evidence type="ECO:0000313" key="13">
    <source>
        <dbReference type="EMBL" id="MTH45145.1"/>
    </source>
</evidence>
<feature type="domain" description="Plastocyanin-like" evidence="11">
    <location>
        <begin position="397"/>
        <end position="513"/>
    </location>
</feature>
<dbReference type="FunFam" id="2.60.40.420:FF:000039">
    <property type="entry name" value="Blue copper oxidase CueO"/>
    <property type="match status" value="1"/>
</dbReference>
<feature type="signal peptide" evidence="10">
    <location>
        <begin position="1"/>
        <end position="28"/>
    </location>
</feature>
<protein>
    <recommendedName>
        <fullName evidence="6">Multicopper oxidase CueO</fullName>
        <ecNumber evidence="5">1.16.3.4</ecNumber>
    </recommendedName>
    <alternativeName>
        <fullName evidence="7">Copper efflux oxidase</fullName>
    </alternativeName>
    <alternativeName>
        <fullName evidence="8">Cuprous oxidase</fullName>
    </alternativeName>
</protein>
<dbReference type="InterPro" id="IPR002355">
    <property type="entry name" value="Cu_oxidase_Cu_BS"/>
</dbReference>
<comment type="caution">
    <text evidence="13">The sequence shown here is derived from an EMBL/GenBank/DDBJ whole genome shotgun (WGS) entry which is preliminary data.</text>
</comment>
<dbReference type="GO" id="GO:0016491">
    <property type="term" value="F:oxidoreductase activity"/>
    <property type="evidence" value="ECO:0007669"/>
    <property type="project" value="UniProtKB-KW"/>
</dbReference>
<evidence type="ECO:0000256" key="1">
    <source>
        <dbReference type="ARBA" id="ARBA00011245"/>
    </source>
</evidence>
<dbReference type="InterPro" id="IPR006311">
    <property type="entry name" value="TAT_signal"/>
</dbReference>
<dbReference type="Proteomes" id="UP000477739">
    <property type="component" value="Unassembled WGS sequence"/>
</dbReference>
<dbReference type="InterPro" id="IPR008972">
    <property type="entry name" value="Cupredoxin"/>
</dbReference>
<feature type="domain" description="Plastocyanin-like" evidence="12">
    <location>
        <begin position="52"/>
        <end position="165"/>
    </location>
</feature>
<evidence type="ECO:0000259" key="11">
    <source>
        <dbReference type="Pfam" id="PF07731"/>
    </source>
</evidence>
<dbReference type="OrthoDB" id="9757546at2"/>
<dbReference type="EC" id="1.16.3.4" evidence="5"/>
<dbReference type="RefSeq" id="WP_155106830.1">
    <property type="nucleotide sequence ID" value="NZ_WMJZ01000002.1"/>
</dbReference>
<evidence type="ECO:0000256" key="9">
    <source>
        <dbReference type="ARBA" id="ARBA00048092"/>
    </source>
</evidence>
<dbReference type="PANTHER" id="PTHR48267:SF1">
    <property type="entry name" value="BILIRUBIN OXIDASE"/>
    <property type="match status" value="1"/>
</dbReference>
<dbReference type="InterPro" id="IPR045087">
    <property type="entry name" value="Cu-oxidase_fam"/>
</dbReference>
<evidence type="ECO:0000256" key="10">
    <source>
        <dbReference type="SAM" id="SignalP"/>
    </source>
</evidence>
<comment type="subunit">
    <text evidence="1">Monomer.</text>
</comment>
<dbReference type="CDD" id="cd13867">
    <property type="entry name" value="CuRO_2_CueO_FtsP"/>
    <property type="match status" value="1"/>
</dbReference>
<reference evidence="13 14" key="1">
    <citation type="submission" date="2019-11" db="EMBL/GenBank/DDBJ databases">
        <title>Escherichia alba sp. nov. isolated from the gut of plastic-eating superworms Zophobas atratus.</title>
        <authorList>
            <person name="Yang Y."/>
        </authorList>
    </citation>
    <scope>NUCLEOTIDE SEQUENCE [LARGE SCALE GENOMIC DNA]</scope>
    <source>
        <strain evidence="14">BIT-B35</strain>
    </source>
</reference>
<dbReference type="InterPro" id="IPR011707">
    <property type="entry name" value="Cu-oxidase-like_N"/>
</dbReference>
<dbReference type="CDD" id="cd13890">
    <property type="entry name" value="CuRO_3_CueO_FtsP"/>
    <property type="match status" value="1"/>
</dbReference>
<gene>
    <name evidence="13" type="primary">cueO</name>
    <name evidence="13" type="ORF">GJV78_02470</name>
</gene>
<evidence type="ECO:0000259" key="12">
    <source>
        <dbReference type="Pfam" id="PF07732"/>
    </source>
</evidence>
<evidence type="ECO:0000256" key="4">
    <source>
        <dbReference type="ARBA" id="ARBA00023002"/>
    </source>
</evidence>